<keyword evidence="4" id="KW-1185">Reference proteome</keyword>
<dbReference type="PANTHER" id="PTHR12526">
    <property type="entry name" value="GLYCOSYLTRANSFERASE"/>
    <property type="match status" value="1"/>
</dbReference>
<dbReference type="SUPFAM" id="SSF53756">
    <property type="entry name" value="UDP-Glycosyltransferase/glycogen phosphorylase"/>
    <property type="match status" value="1"/>
</dbReference>
<evidence type="ECO:0000313" key="3">
    <source>
        <dbReference type="EMBL" id="AOX17748.1"/>
    </source>
</evidence>
<sequence>MPPPPTSPTILQVLPALGTGGIERGTIEIAEAITQASGRALVASAGGRLTPKLGAVGALHIEIDLRSKSPLAIWRNARRLARLIRQENISLVHARSRAPAWAAYLACRKTRTPFVTTWHGVHSENWPGKKRYNSVLARGDRVIAISKYIADRLRQNYRVGLDRLRLIPRGADARRFDPECVHGPRIQALAEAWALPDDARIIMLPGRLTRWKGQMLLLDALAQLQTTLDQHWICVFVGPADPQDRFVRELQAHATQLGIGERLRFAGLCQDMPAAYAMADVVVIPSLKPEPFGRVVVEAQAMGCPVIVSAQGGAMETILPGETGLLVPPNDAPAVAEALWQVLNATPEDLAALAETARDHVLRHYTTWQMQSATLSVYDELLGTNLRANFTNTDCPSDEPR</sequence>
<evidence type="ECO:0000313" key="4">
    <source>
        <dbReference type="Proteomes" id="UP000179145"/>
    </source>
</evidence>
<dbReference type="Gene3D" id="3.40.50.2000">
    <property type="entry name" value="Glycogen Phosphorylase B"/>
    <property type="match status" value="2"/>
</dbReference>
<evidence type="ECO:0000256" key="1">
    <source>
        <dbReference type="ARBA" id="ARBA00022676"/>
    </source>
</evidence>
<dbReference type="GO" id="GO:0016757">
    <property type="term" value="F:glycosyltransferase activity"/>
    <property type="evidence" value="ECO:0007669"/>
    <property type="project" value="UniProtKB-KW"/>
</dbReference>
<keyword evidence="2" id="KW-0808">Transferase</keyword>
<protein>
    <submittedName>
        <fullName evidence="3">Uncharacterized protein</fullName>
    </submittedName>
</protein>
<dbReference type="STRING" id="153496.A0U89_12040"/>
<dbReference type="PANTHER" id="PTHR12526:SF510">
    <property type="entry name" value="D-INOSITOL 3-PHOSPHATE GLYCOSYLTRANSFERASE"/>
    <property type="match status" value="1"/>
</dbReference>
<dbReference type="Pfam" id="PF00534">
    <property type="entry name" value="Glycos_transf_1"/>
    <property type="match status" value="1"/>
</dbReference>
<keyword evidence="1" id="KW-0328">Glycosyltransferase</keyword>
<evidence type="ECO:0000256" key="2">
    <source>
        <dbReference type="ARBA" id="ARBA00022679"/>
    </source>
</evidence>
<organism evidence="3 4">
    <name type="scientific">Kozakia baliensis</name>
    <dbReference type="NCBI Taxonomy" id="153496"/>
    <lineage>
        <taxon>Bacteria</taxon>
        <taxon>Pseudomonadati</taxon>
        <taxon>Pseudomonadota</taxon>
        <taxon>Alphaproteobacteria</taxon>
        <taxon>Acetobacterales</taxon>
        <taxon>Acetobacteraceae</taxon>
        <taxon>Kozakia</taxon>
    </lineage>
</organism>
<reference evidence="3 4" key="1">
    <citation type="journal article" date="2016" name="Microb. Cell Fact.">
        <title>Dissection of exopolysaccharide biosynthesis in Kozakia baliensis.</title>
        <authorList>
            <person name="Brandt J.U."/>
            <person name="Jakob F."/>
            <person name="Behr J."/>
            <person name="Geissler A.J."/>
            <person name="Vogel R.F."/>
        </authorList>
    </citation>
    <scope>NUCLEOTIDE SEQUENCE [LARGE SCALE GENOMIC DNA]</scope>
    <source>
        <strain evidence="3 4">DSM 14400</strain>
    </source>
</reference>
<dbReference type="InterPro" id="IPR001296">
    <property type="entry name" value="Glyco_trans_1"/>
</dbReference>
<proteinExistence type="predicted"/>
<gene>
    <name evidence="3" type="ORF">A0U89_12040</name>
</gene>
<dbReference type="eggNOG" id="COG0438">
    <property type="taxonomic scope" value="Bacteria"/>
</dbReference>
<dbReference type="EMBL" id="CP014674">
    <property type="protein sequence ID" value="AOX17748.1"/>
    <property type="molecule type" value="Genomic_DNA"/>
</dbReference>
<dbReference type="Proteomes" id="UP000179145">
    <property type="component" value="Chromosome"/>
</dbReference>
<dbReference type="KEGG" id="kba:A0U89_12040"/>
<dbReference type="OrthoDB" id="5147801at2"/>
<dbReference type="Pfam" id="PF13439">
    <property type="entry name" value="Glyco_transf_4"/>
    <property type="match status" value="1"/>
</dbReference>
<dbReference type="CDD" id="cd03819">
    <property type="entry name" value="GT4_WavL-like"/>
    <property type="match status" value="1"/>
</dbReference>
<dbReference type="InterPro" id="IPR028098">
    <property type="entry name" value="Glyco_trans_4-like_N"/>
</dbReference>
<dbReference type="RefSeq" id="WP_070403294.1">
    <property type="nucleotide sequence ID" value="NZ_BJVW01000001.1"/>
</dbReference>
<accession>A0A1D8UVT6</accession>
<name>A0A1D8UVT6_9PROT</name>
<dbReference type="AlphaFoldDB" id="A0A1D8UVT6"/>